<dbReference type="KEGG" id="hla:Hlac_2058"/>
<sequence length="250" mass="25778">MDERADGSAADGSTAAGTGRGRAALIEGDAEFDGRDAALLRAVHEAGSVAGAASELGRSRARALLRIEALEGAFGTLVERRRGGSGGGGSRLTGAGRDLLDRYDRLQAVLAATANVPETVLDGTVARVDGELAEVDTAVGTVRGLHDDAAVGDAVQVRIGADAVTIYKESQRVDPDSTSARNRLRGEVVEIVAGKTVSTVRVEVGEVVFRVLITAESSARLDLDAGDDVAIRWKATATRVVSQSAASGRE</sequence>
<dbReference type="Gene3D" id="2.40.50.100">
    <property type="match status" value="1"/>
</dbReference>
<dbReference type="AlphaFoldDB" id="B9LQL5"/>
<dbReference type="InterPro" id="IPR036390">
    <property type="entry name" value="WH_DNA-bd_sf"/>
</dbReference>
<protein>
    <submittedName>
        <fullName evidence="3">Transcriptional regulator, ModE family</fullName>
    </submittedName>
</protein>
<dbReference type="Gene3D" id="1.10.10.10">
    <property type="entry name" value="Winged helix-like DNA-binding domain superfamily/Winged helix DNA-binding domain"/>
    <property type="match status" value="1"/>
</dbReference>
<dbReference type="HOGENOM" id="CLU_072980_0_0_2"/>
<comment type="subcellular location">
    <subcellularLocation>
        <location evidence="1">Cell membrane</location>
        <topology evidence="1">Peripheral membrane protein</topology>
    </subcellularLocation>
</comment>
<dbReference type="InterPro" id="IPR005116">
    <property type="entry name" value="Transp-assoc_OB_typ1"/>
</dbReference>
<proteinExistence type="predicted"/>
<evidence type="ECO:0000313" key="3">
    <source>
        <dbReference type="EMBL" id="ACM57636.1"/>
    </source>
</evidence>
<dbReference type="SUPFAM" id="SSF46785">
    <property type="entry name" value="Winged helix' DNA-binding domain"/>
    <property type="match status" value="1"/>
</dbReference>
<dbReference type="GO" id="GO:0005886">
    <property type="term" value="C:plasma membrane"/>
    <property type="evidence" value="ECO:0007669"/>
    <property type="project" value="UniProtKB-SubCell"/>
</dbReference>
<dbReference type="InterPro" id="IPR036388">
    <property type="entry name" value="WH-like_DNA-bd_sf"/>
</dbReference>
<dbReference type="Proteomes" id="UP000000740">
    <property type="component" value="Chromosome 1"/>
</dbReference>
<reference evidence="3 4" key="1">
    <citation type="journal article" date="2016" name="Stand. Genomic Sci.">
        <title>Complete genome sequence of the Antarctic Halorubrum lacusprofundi type strain ACAM 34.</title>
        <authorList>
            <person name="Anderson I.J."/>
            <person name="DasSarma P."/>
            <person name="Lucas S."/>
            <person name="Copeland A."/>
            <person name="Lapidus A."/>
            <person name="Del Rio T.G."/>
            <person name="Tice H."/>
            <person name="Dalin E."/>
            <person name="Bruce D.C."/>
            <person name="Goodwin L."/>
            <person name="Pitluck S."/>
            <person name="Sims D."/>
            <person name="Brettin T.S."/>
            <person name="Detter J.C."/>
            <person name="Han C.S."/>
            <person name="Larimer F."/>
            <person name="Hauser L."/>
            <person name="Land M."/>
            <person name="Ivanova N."/>
            <person name="Richardson P."/>
            <person name="Cavicchioli R."/>
            <person name="DasSarma S."/>
            <person name="Woese C.R."/>
            <person name="Kyrpides N.C."/>
        </authorList>
    </citation>
    <scope>NUCLEOTIDE SEQUENCE [LARGE SCALE GENOMIC DNA]</scope>
    <source>
        <strain evidence="4">ATCC 49239 / DSM 5036 / JCM 8891 / ACAM 34</strain>
    </source>
</reference>
<dbReference type="RefSeq" id="WP_015910761.1">
    <property type="nucleotide sequence ID" value="NC_012029.1"/>
</dbReference>
<organism evidence="3 4">
    <name type="scientific">Halorubrum lacusprofundi (strain ATCC 49239 / DSM 5036 / JCM 8891 / ACAM 34)</name>
    <dbReference type="NCBI Taxonomy" id="416348"/>
    <lineage>
        <taxon>Archaea</taxon>
        <taxon>Methanobacteriati</taxon>
        <taxon>Methanobacteriota</taxon>
        <taxon>Stenosarchaea group</taxon>
        <taxon>Halobacteria</taxon>
        <taxon>Halobacteriales</taxon>
        <taxon>Haloferacaceae</taxon>
        <taxon>Halorubrum</taxon>
    </lineage>
</organism>
<evidence type="ECO:0000256" key="1">
    <source>
        <dbReference type="ARBA" id="ARBA00004202"/>
    </source>
</evidence>
<dbReference type="PANTHER" id="PTHR30432">
    <property type="entry name" value="TRANSCRIPTIONAL REGULATOR MODE"/>
    <property type="match status" value="1"/>
</dbReference>
<feature type="domain" description="Transport-associated OB type 1" evidence="2">
    <location>
        <begin position="178"/>
        <end position="238"/>
    </location>
</feature>
<keyword evidence="4" id="KW-1185">Reference proteome</keyword>
<dbReference type="eggNOG" id="arCOG00223">
    <property type="taxonomic scope" value="Archaea"/>
</dbReference>
<evidence type="ECO:0000259" key="2">
    <source>
        <dbReference type="Pfam" id="PF03459"/>
    </source>
</evidence>
<gene>
    <name evidence="3" type="ordered locus">Hlac_2058</name>
</gene>
<name>B9LQL5_HALLT</name>
<dbReference type="SUPFAM" id="SSF50331">
    <property type="entry name" value="MOP-like"/>
    <property type="match status" value="1"/>
</dbReference>
<evidence type="ECO:0000313" key="4">
    <source>
        <dbReference type="Proteomes" id="UP000000740"/>
    </source>
</evidence>
<dbReference type="GeneID" id="7402077"/>
<dbReference type="InterPro" id="IPR008995">
    <property type="entry name" value="Mo/tungstate-bd_C_term_dom"/>
</dbReference>
<dbReference type="PANTHER" id="PTHR30432:SF1">
    <property type="entry name" value="DNA-BINDING TRANSCRIPTIONAL DUAL REGULATOR MODE"/>
    <property type="match status" value="1"/>
</dbReference>
<dbReference type="Pfam" id="PF03459">
    <property type="entry name" value="TOBE"/>
    <property type="match status" value="1"/>
</dbReference>
<dbReference type="EMBL" id="CP001365">
    <property type="protein sequence ID" value="ACM57636.1"/>
    <property type="molecule type" value="Genomic_DNA"/>
</dbReference>
<accession>B9LQL5</accession>
<dbReference type="InterPro" id="IPR051815">
    <property type="entry name" value="Molybdate_resp_trans_reg"/>
</dbReference>